<keyword evidence="5 7" id="KW-0472">Membrane</keyword>
<evidence type="ECO:0000256" key="2">
    <source>
        <dbReference type="ARBA" id="ARBA00009530"/>
    </source>
</evidence>
<evidence type="ECO:0000256" key="3">
    <source>
        <dbReference type="ARBA" id="ARBA00022692"/>
    </source>
</evidence>
<protein>
    <recommendedName>
        <fullName evidence="10">Plasma membrane proteolipid 3</fullName>
    </recommendedName>
</protein>
<keyword evidence="4 7" id="KW-1133">Transmembrane helix</keyword>
<gene>
    <name evidence="8" type="ORF">B0A52_02010</name>
</gene>
<comment type="similarity">
    <text evidence="2">Belongs to the UPF0057 (PMP3) family.</text>
</comment>
<proteinExistence type="inferred from homology"/>
<evidence type="ECO:0000313" key="8">
    <source>
        <dbReference type="EMBL" id="RVX74178.1"/>
    </source>
</evidence>
<dbReference type="PANTHER" id="PTHR21659:SF112">
    <property type="entry name" value="PROTEIN SNA2-RELATED"/>
    <property type="match status" value="1"/>
</dbReference>
<feature type="transmembrane region" description="Helical" evidence="7">
    <location>
        <begin position="12"/>
        <end position="29"/>
    </location>
</feature>
<dbReference type="Proteomes" id="UP000288859">
    <property type="component" value="Unassembled WGS sequence"/>
</dbReference>
<evidence type="ECO:0008006" key="10">
    <source>
        <dbReference type="Google" id="ProtNLM"/>
    </source>
</evidence>
<reference evidence="8 9" key="1">
    <citation type="submission" date="2017-03" db="EMBL/GenBank/DDBJ databases">
        <title>Genomes of endolithic fungi from Antarctica.</title>
        <authorList>
            <person name="Coleine C."/>
            <person name="Masonjones S."/>
            <person name="Stajich J.E."/>
        </authorList>
    </citation>
    <scope>NUCLEOTIDE SEQUENCE [LARGE SCALE GENOMIC DNA]</scope>
    <source>
        <strain evidence="8 9">CCFEE 6314</strain>
    </source>
</reference>
<organism evidence="8 9">
    <name type="scientific">Exophiala mesophila</name>
    <name type="common">Black yeast-like fungus</name>
    <dbReference type="NCBI Taxonomy" id="212818"/>
    <lineage>
        <taxon>Eukaryota</taxon>
        <taxon>Fungi</taxon>
        <taxon>Dikarya</taxon>
        <taxon>Ascomycota</taxon>
        <taxon>Pezizomycotina</taxon>
        <taxon>Eurotiomycetes</taxon>
        <taxon>Chaetothyriomycetidae</taxon>
        <taxon>Chaetothyriales</taxon>
        <taxon>Herpotrichiellaceae</taxon>
        <taxon>Exophiala</taxon>
    </lineage>
</organism>
<dbReference type="PANTHER" id="PTHR21659">
    <property type="entry name" value="HYDROPHOBIC PROTEIN RCI2 LOW TEMPERATURE AND SALT RESPONSIVE PROTEIN LTI6 -RELATED"/>
    <property type="match status" value="1"/>
</dbReference>
<evidence type="ECO:0000313" key="9">
    <source>
        <dbReference type="Proteomes" id="UP000288859"/>
    </source>
</evidence>
<evidence type="ECO:0000256" key="7">
    <source>
        <dbReference type="SAM" id="Phobius"/>
    </source>
</evidence>
<accession>A0A438NEM9</accession>
<dbReference type="EMBL" id="NAJM01000005">
    <property type="protein sequence ID" value="RVX74178.1"/>
    <property type="molecule type" value="Genomic_DNA"/>
</dbReference>
<dbReference type="PROSITE" id="PS01309">
    <property type="entry name" value="UPF0057"/>
    <property type="match status" value="1"/>
</dbReference>
<evidence type="ECO:0000256" key="1">
    <source>
        <dbReference type="ARBA" id="ARBA00004370"/>
    </source>
</evidence>
<comment type="caution">
    <text evidence="8">The sequence shown here is derived from an EMBL/GenBank/DDBJ whole genome shotgun (WGS) entry which is preliminary data.</text>
</comment>
<evidence type="ECO:0000256" key="5">
    <source>
        <dbReference type="ARBA" id="ARBA00023136"/>
    </source>
</evidence>
<dbReference type="OrthoDB" id="2802411at2759"/>
<dbReference type="AlphaFoldDB" id="A0A438NEM9"/>
<feature type="region of interest" description="Disordered" evidence="6">
    <location>
        <begin position="66"/>
        <end position="86"/>
    </location>
</feature>
<name>A0A438NEM9_EXOME</name>
<feature type="transmembrane region" description="Helical" evidence="7">
    <location>
        <begin position="35"/>
        <end position="57"/>
    </location>
</feature>
<dbReference type="Pfam" id="PF01679">
    <property type="entry name" value="Pmp3"/>
    <property type="match status" value="1"/>
</dbReference>
<keyword evidence="3 7" id="KW-0812">Transmembrane</keyword>
<evidence type="ECO:0000256" key="4">
    <source>
        <dbReference type="ARBA" id="ARBA00022989"/>
    </source>
</evidence>
<dbReference type="InterPro" id="IPR000612">
    <property type="entry name" value="PMP3"/>
</dbReference>
<comment type="subcellular location">
    <subcellularLocation>
        <location evidence="1">Membrane</location>
    </subcellularLocation>
</comment>
<sequence length="86" mass="9830">MTTRQSSTGNVCLYFLAIFLPFVAVLLRDGCGANFFINILLCVLGWIPGVIHAWYIISRRETVRTTKTHRTGGRGGRPVMQQRRRY</sequence>
<evidence type="ECO:0000256" key="6">
    <source>
        <dbReference type="SAM" id="MobiDB-lite"/>
    </source>
</evidence>
<dbReference type="GO" id="GO:0016020">
    <property type="term" value="C:membrane"/>
    <property type="evidence" value="ECO:0007669"/>
    <property type="project" value="UniProtKB-SubCell"/>
</dbReference>